<dbReference type="Gene3D" id="3.10.450.50">
    <property type="match status" value="1"/>
</dbReference>
<dbReference type="EMBL" id="ML986500">
    <property type="protein sequence ID" value="KAF2274774.1"/>
    <property type="molecule type" value="Genomic_DNA"/>
</dbReference>
<dbReference type="GO" id="GO:0030638">
    <property type="term" value="P:polyketide metabolic process"/>
    <property type="evidence" value="ECO:0007669"/>
    <property type="project" value="InterPro"/>
</dbReference>
<proteinExistence type="predicted"/>
<dbReference type="GeneID" id="54551864"/>
<dbReference type="RefSeq" id="XP_033652313.1">
    <property type="nucleotide sequence ID" value="XM_033798689.1"/>
</dbReference>
<sequence length="384" mass="42902">MSQRGGSFLTFDRKPPQVWVTSSSPHPPERTLLYWREDGFDVHYLPYDRTDKDAYLRTIHSLDNGMGLTETYAIVCYGEAATQILKVATKPMHKCSAIIAYYPTHLPDPNHKYPSMLNVTVHVAMLSQKCPPPEQCAWKCYQYEHCAVGFADPTSPNYSEGDANLAGSRSLIAIHRGAKMDVDIEPVADEAWKGKYEIEDPERGSMAVVSRMTQNAPHVTLLPTLEGGVGRKKLQEFYQDIFIPSLVEDFEIRLVSRTIGHDRVVDEMIISFTHTDDMDWILPGVPPTDKYVEIGVVSIVAVRGGKLVSEHMYWDQASVLMQVGLLDPKAVPKKMKDEGLKRLPVVGAEATKQLVEPRHGAYNGLLRMHGLLDGLQELNAVNGS</sequence>
<name>A0A6A6JEW0_WESOR</name>
<organism evidence="1 2">
    <name type="scientific">Westerdykella ornata</name>
    <dbReference type="NCBI Taxonomy" id="318751"/>
    <lineage>
        <taxon>Eukaryota</taxon>
        <taxon>Fungi</taxon>
        <taxon>Dikarya</taxon>
        <taxon>Ascomycota</taxon>
        <taxon>Pezizomycotina</taxon>
        <taxon>Dothideomycetes</taxon>
        <taxon>Pleosporomycetidae</taxon>
        <taxon>Pleosporales</taxon>
        <taxon>Sporormiaceae</taxon>
        <taxon>Westerdykella</taxon>
    </lineage>
</organism>
<gene>
    <name evidence="1" type="ORF">EI97DRAFT_434683</name>
</gene>
<dbReference type="InterPro" id="IPR032710">
    <property type="entry name" value="NTF2-like_dom_sf"/>
</dbReference>
<dbReference type="Proteomes" id="UP000800097">
    <property type="component" value="Unassembled WGS sequence"/>
</dbReference>
<protein>
    <submittedName>
        <fullName evidence="1">NTF2-like protein</fullName>
    </submittedName>
</protein>
<dbReference type="InterPro" id="IPR009959">
    <property type="entry name" value="Cyclase_SnoaL-like"/>
</dbReference>
<keyword evidence="2" id="KW-1185">Reference proteome</keyword>
<dbReference type="SUPFAM" id="SSF54427">
    <property type="entry name" value="NTF2-like"/>
    <property type="match status" value="1"/>
</dbReference>
<accession>A0A6A6JEW0</accession>
<dbReference type="PANTHER" id="PTHR38436:SF3">
    <property type="entry name" value="CARBOXYMETHYLENEBUTENOLIDASE-RELATED"/>
    <property type="match status" value="1"/>
</dbReference>
<evidence type="ECO:0000313" key="2">
    <source>
        <dbReference type="Proteomes" id="UP000800097"/>
    </source>
</evidence>
<dbReference type="OrthoDB" id="5440at2759"/>
<dbReference type="PANTHER" id="PTHR38436">
    <property type="entry name" value="POLYKETIDE CYCLASE SNOAL-LIKE DOMAIN"/>
    <property type="match status" value="1"/>
</dbReference>
<dbReference type="AlphaFoldDB" id="A0A6A6JEW0"/>
<evidence type="ECO:0000313" key="1">
    <source>
        <dbReference type="EMBL" id="KAF2274774.1"/>
    </source>
</evidence>
<reference evidence="1" key="1">
    <citation type="journal article" date="2020" name="Stud. Mycol.">
        <title>101 Dothideomycetes genomes: a test case for predicting lifestyles and emergence of pathogens.</title>
        <authorList>
            <person name="Haridas S."/>
            <person name="Albert R."/>
            <person name="Binder M."/>
            <person name="Bloem J."/>
            <person name="Labutti K."/>
            <person name="Salamov A."/>
            <person name="Andreopoulos B."/>
            <person name="Baker S."/>
            <person name="Barry K."/>
            <person name="Bills G."/>
            <person name="Bluhm B."/>
            <person name="Cannon C."/>
            <person name="Castanera R."/>
            <person name="Culley D."/>
            <person name="Daum C."/>
            <person name="Ezra D."/>
            <person name="Gonzalez J."/>
            <person name="Henrissat B."/>
            <person name="Kuo A."/>
            <person name="Liang C."/>
            <person name="Lipzen A."/>
            <person name="Lutzoni F."/>
            <person name="Magnuson J."/>
            <person name="Mondo S."/>
            <person name="Nolan M."/>
            <person name="Ohm R."/>
            <person name="Pangilinan J."/>
            <person name="Park H.-J."/>
            <person name="Ramirez L."/>
            <person name="Alfaro M."/>
            <person name="Sun H."/>
            <person name="Tritt A."/>
            <person name="Yoshinaga Y."/>
            <person name="Zwiers L.-H."/>
            <person name="Turgeon B."/>
            <person name="Goodwin S."/>
            <person name="Spatafora J."/>
            <person name="Crous P."/>
            <person name="Grigoriev I."/>
        </authorList>
    </citation>
    <scope>NUCLEOTIDE SEQUENCE</scope>
    <source>
        <strain evidence="1">CBS 379.55</strain>
    </source>
</reference>